<dbReference type="CDD" id="cd07765">
    <property type="entry name" value="KRAB_A-box"/>
    <property type="match status" value="1"/>
</dbReference>
<dbReference type="PANTHER" id="PTHR23232">
    <property type="entry name" value="KRAB DOMAIN C2H2 ZINC FINGER"/>
    <property type="match status" value="1"/>
</dbReference>
<dbReference type="Proteomes" id="UP000694421">
    <property type="component" value="Unplaced"/>
</dbReference>
<keyword evidence="3" id="KW-1185">Reference proteome</keyword>
<organism evidence="2 3">
    <name type="scientific">Salvator merianae</name>
    <name type="common">Argentine black and white tegu</name>
    <name type="synonym">Tupinambis merianae</name>
    <dbReference type="NCBI Taxonomy" id="96440"/>
    <lineage>
        <taxon>Eukaryota</taxon>
        <taxon>Metazoa</taxon>
        <taxon>Chordata</taxon>
        <taxon>Craniata</taxon>
        <taxon>Vertebrata</taxon>
        <taxon>Euteleostomi</taxon>
        <taxon>Lepidosauria</taxon>
        <taxon>Squamata</taxon>
        <taxon>Bifurcata</taxon>
        <taxon>Unidentata</taxon>
        <taxon>Episquamata</taxon>
        <taxon>Laterata</taxon>
        <taxon>Teiioidea</taxon>
        <taxon>Teiidae</taxon>
        <taxon>Salvator</taxon>
    </lineage>
</organism>
<reference evidence="2" key="2">
    <citation type="submission" date="2025-09" db="UniProtKB">
        <authorList>
            <consortium name="Ensembl"/>
        </authorList>
    </citation>
    <scope>IDENTIFICATION</scope>
</reference>
<feature type="domain" description="KRAB" evidence="1">
    <location>
        <begin position="9"/>
        <end position="48"/>
    </location>
</feature>
<name>A0A8D0AZ93_SALMN</name>
<dbReference type="Pfam" id="PF01352">
    <property type="entry name" value="KRAB"/>
    <property type="match status" value="1"/>
</dbReference>
<evidence type="ECO:0000313" key="3">
    <source>
        <dbReference type="Proteomes" id="UP000694421"/>
    </source>
</evidence>
<dbReference type="SUPFAM" id="SSF109640">
    <property type="entry name" value="KRAB domain (Kruppel-associated box)"/>
    <property type="match status" value="1"/>
</dbReference>
<dbReference type="GO" id="GO:0006355">
    <property type="term" value="P:regulation of DNA-templated transcription"/>
    <property type="evidence" value="ECO:0007669"/>
    <property type="project" value="InterPro"/>
</dbReference>
<dbReference type="Ensembl" id="ENSSMRT00000000038.1">
    <property type="protein sequence ID" value="ENSSMRP00000000033.1"/>
    <property type="gene ID" value="ENSSMRG00000000012.1"/>
</dbReference>
<evidence type="ECO:0000259" key="1">
    <source>
        <dbReference type="PROSITE" id="PS50805"/>
    </source>
</evidence>
<dbReference type="InterPro" id="IPR050169">
    <property type="entry name" value="Krueppel_C2H2_ZnF"/>
</dbReference>
<dbReference type="PANTHER" id="PTHR23232:SF163">
    <property type="entry name" value="ZINC FINGER PROTEIN 589"/>
    <property type="match status" value="1"/>
</dbReference>
<reference evidence="2" key="1">
    <citation type="submission" date="2025-08" db="UniProtKB">
        <authorList>
            <consortium name="Ensembl"/>
        </authorList>
    </citation>
    <scope>IDENTIFICATION</scope>
</reference>
<evidence type="ECO:0000313" key="2">
    <source>
        <dbReference type="Ensembl" id="ENSSMRP00000000033.1"/>
    </source>
</evidence>
<accession>A0A8D0AZ93</accession>
<dbReference type="InterPro" id="IPR001909">
    <property type="entry name" value="KRAB"/>
</dbReference>
<dbReference type="Gene3D" id="6.10.140.140">
    <property type="match status" value="1"/>
</dbReference>
<proteinExistence type="predicted"/>
<dbReference type="AlphaFoldDB" id="A0A8D0AZ93"/>
<dbReference type="InterPro" id="IPR036051">
    <property type="entry name" value="KRAB_dom_sf"/>
</dbReference>
<protein>
    <recommendedName>
        <fullName evidence="1">KRAB domain-containing protein</fullName>
    </recommendedName>
</protein>
<sequence length="48" mass="5693">MEPKPPNQISLADVTVQFSQEEWQMLSRSQRQLYWEVTTDNFSSLSFL</sequence>
<dbReference type="PROSITE" id="PS50805">
    <property type="entry name" value="KRAB"/>
    <property type="match status" value="1"/>
</dbReference>